<dbReference type="InterPro" id="IPR011600">
    <property type="entry name" value="Pept_C14_caspase"/>
</dbReference>
<evidence type="ECO:0000313" key="4">
    <source>
        <dbReference type="EMBL" id="CAA0842762.1"/>
    </source>
</evidence>
<gene>
    <name evidence="4" type="ORF">SHERM_08617</name>
</gene>
<dbReference type="NCBIfam" id="TIGR01053">
    <property type="entry name" value="LSD1"/>
    <property type="match status" value="1"/>
</dbReference>
<dbReference type="InterPro" id="IPR005735">
    <property type="entry name" value="Znf_LSD1"/>
</dbReference>
<keyword evidence="5" id="KW-1185">Reference proteome</keyword>
<dbReference type="InterPro" id="IPR050452">
    <property type="entry name" value="Metacaspase"/>
</dbReference>
<dbReference type="GO" id="GO:0004197">
    <property type="term" value="F:cysteine-type endopeptidase activity"/>
    <property type="evidence" value="ECO:0007669"/>
    <property type="project" value="InterPro"/>
</dbReference>
<accession>A0A9N7NTT5</accession>
<dbReference type="Pfam" id="PF00656">
    <property type="entry name" value="Peptidase_C14"/>
    <property type="match status" value="1"/>
</dbReference>
<reference evidence="4" key="1">
    <citation type="submission" date="2019-12" db="EMBL/GenBank/DDBJ databases">
        <authorList>
            <person name="Scholes J."/>
        </authorList>
    </citation>
    <scope>NUCLEOTIDE SEQUENCE</scope>
</reference>
<protein>
    <submittedName>
        <fullName evidence="4">Metacaspase-1</fullName>
    </submittedName>
</protein>
<dbReference type="GO" id="GO:0005737">
    <property type="term" value="C:cytoplasm"/>
    <property type="evidence" value="ECO:0007669"/>
    <property type="project" value="TreeGrafter"/>
</dbReference>
<evidence type="ECO:0000259" key="3">
    <source>
        <dbReference type="Pfam" id="PF06943"/>
    </source>
</evidence>
<dbReference type="InterPro" id="IPR029030">
    <property type="entry name" value="Caspase-like_dom_sf"/>
</dbReference>
<evidence type="ECO:0000313" key="5">
    <source>
        <dbReference type="Proteomes" id="UP001153555"/>
    </source>
</evidence>
<evidence type="ECO:0000259" key="2">
    <source>
        <dbReference type="Pfam" id="PF00656"/>
    </source>
</evidence>
<sequence length="188" mass="21002">MLVNCSYCRTPLQLPPGVQSIRCAMCHAPPSPYSHAPPGPPPNANGHKKAVIVGISCRYSHHQLKGCINDAKCMRHLLVNKFLFPESSILMLTEEETDPTKHGDYFVFHYSSHGSLQRNYNGDEVDGYDETLCPLDYRGSVNVGGLRQVLDIFIFFLKSVSKTKIALHTVVPSTQIAFINPITSYMRH</sequence>
<comment type="similarity">
    <text evidence="1">Belongs to the peptidase C14B family.</text>
</comment>
<dbReference type="SUPFAM" id="SSF52129">
    <property type="entry name" value="Caspase-like"/>
    <property type="match status" value="1"/>
</dbReference>
<dbReference type="Proteomes" id="UP001153555">
    <property type="component" value="Unassembled WGS sequence"/>
</dbReference>
<evidence type="ECO:0000256" key="1">
    <source>
        <dbReference type="ARBA" id="ARBA00009005"/>
    </source>
</evidence>
<dbReference type="Gene3D" id="3.40.50.12660">
    <property type="match status" value="1"/>
</dbReference>
<dbReference type="GO" id="GO:0006508">
    <property type="term" value="P:proteolysis"/>
    <property type="evidence" value="ECO:0007669"/>
    <property type="project" value="InterPro"/>
</dbReference>
<dbReference type="OrthoDB" id="1925221at2759"/>
<dbReference type="EMBL" id="CACSLK010034598">
    <property type="protein sequence ID" value="CAA0842762.1"/>
    <property type="molecule type" value="Genomic_DNA"/>
</dbReference>
<comment type="caution">
    <text evidence="4">The sequence shown here is derived from an EMBL/GenBank/DDBJ whole genome shotgun (WGS) entry which is preliminary data.</text>
</comment>
<dbReference type="Pfam" id="PF06943">
    <property type="entry name" value="zf-LSD1"/>
    <property type="match status" value="1"/>
</dbReference>
<organism evidence="4 5">
    <name type="scientific">Striga hermonthica</name>
    <name type="common">Purple witchweed</name>
    <name type="synonym">Buchnera hermonthica</name>
    <dbReference type="NCBI Taxonomy" id="68872"/>
    <lineage>
        <taxon>Eukaryota</taxon>
        <taxon>Viridiplantae</taxon>
        <taxon>Streptophyta</taxon>
        <taxon>Embryophyta</taxon>
        <taxon>Tracheophyta</taxon>
        <taxon>Spermatophyta</taxon>
        <taxon>Magnoliopsida</taxon>
        <taxon>eudicotyledons</taxon>
        <taxon>Gunneridae</taxon>
        <taxon>Pentapetalae</taxon>
        <taxon>asterids</taxon>
        <taxon>lamiids</taxon>
        <taxon>Lamiales</taxon>
        <taxon>Orobanchaceae</taxon>
        <taxon>Buchnereae</taxon>
        <taxon>Striga</taxon>
    </lineage>
</organism>
<proteinExistence type="inferred from homology"/>
<feature type="domain" description="Zinc finger LSD1-type" evidence="3">
    <location>
        <begin position="5"/>
        <end position="28"/>
    </location>
</feature>
<dbReference type="PANTHER" id="PTHR48104:SF30">
    <property type="entry name" value="METACASPASE-1"/>
    <property type="match status" value="1"/>
</dbReference>
<dbReference type="PANTHER" id="PTHR48104">
    <property type="entry name" value="METACASPASE-4"/>
    <property type="match status" value="1"/>
</dbReference>
<name>A0A9N7NTT5_STRHE</name>
<dbReference type="AlphaFoldDB" id="A0A9N7NTT5"/>
<feature type="domain" description="Peptidase C14 caspase" evidence="2">
    <location>
        <begin position="48"/>
        <end position="137"/>
    </location>
</feature>